<dbReference type="EMBL" id="CAACXN010000004">
    <property type="protein sequence ID" value="VEW10203.1"/>
    <property type="molecule type" value="Genomic_DNA"/>
</dbReference>
<accession>A0A449CXV9</accession>
<gene>
    <name evidence="1" type="ORF">NCTC12391_00018</name>
    <name evidence="2" type="ORF">NCTC12391_00022</name>
</gene>
<dbReference type="Proteomes" id="UP000386281">
    <property type="component" value="Unassembled WGS sequence"/>
</dbReference>
<name>A0A449CXV9_9MICO</name>
<protein>
    <submittedName>
        <fullName evidence="1">Uncharacterized protein</fullName>
    </submittedName>
</protein>
<evidence type="ECO:0000313" key="3">
    <source>
        <dbReference type="Proteomes" id="UP000386281"/>
    </source>
</evidence>
<organism evidence="1 3">
    <name type="scientific">Brevibacterium casei</name>
    <dbReference type="NCBI Taxonomy" id="33889"/>
    <lineage>
        <taxon>Bacteria</taxon>
        <taxon>Bacillati</taxon>
        <taxon>Actinomycetota</taxon>
        <taxon>Actinomycetes</taxon>
        <taxon>Micrococcales</taxon>
        <taxon>Brevibacteriaceae</taxon>
        <taxon>Brevibacterium</taxon>
    </lineage>
</organism>
<dbReference type="AlphaFoldDB" id="A0A449CXV9"/>
<sequence length="35" mass="4088">MEPKRNREPNWAFLGFCLNGARIVWEIVKTLVLGE</sequence>
<dbReference type="EMBL" id="CAACXN010000004">
    <property type="protein sequence ID" value="VEW10195.1"/>
    <property type="molecule type" value="Genomic_DNA"/>
</dbReference>
<evidence type="ECO:0000313" key="1">
    <source>
        <dbReference type="EMBL" id="VEW10195.1"/>
    </source>
</evidence>
<reference evidence="1 3" key="1">
    <citation type="submission" date="2019-02" db="EMBL/GenBank/DDBJ databases">
        <authorList>
            <consortium name="Pathogen Informatics"/>
        </authorList>
    </citation>
    <scope>NUCLEOTIDE SEQUENCE [LARGE SCALE GENOMIC DNA]</scope>
    <source>
        <strain evidence="1 3">3012STDY7078520</strain>
    </source>
</reference>
<evidence type="ECO:0000313" key="2">
    <source>
        <dbReference type="EMBL" id="VEW10203.1"/>
    </source>
</evidence>
<proteinExistence type="predicted"/>